<proteinExistence type="predicted"/>
<evidence type="ECO:0000313" key="2">
    <source>
        <dbReference type="Proteomes" id="UP000768646"/>
    </source>
</evidence>
<dbReference type="Proteomes" id="UP000768646">
    <property type="component" value="Unassembled WGS sequence"/>
</dbReference>
<evidence type="ECO:0000313" key="1">
    <source>
        <dbReference type="EMBL" id="KAG4304378.1"/>
    </source>
</evidence>
<keyword evidence="2" id="KW-1185">Reference proteome</keyword>
<gene>
    <name evidence="1" type="ORF">PORY_002088</name>
</gene>
<reference evidence="1 2" key="1">
    <citation type="journal article" date="2021" name="Commun. Biol.">
        <title>Genomic insights into the host specific adaptation of the Pneumocystis genus.</title>
        <authorList>
            <person name="Cisse O.H."/>
            <person name="Ma L."/>
            <person name="Dekker J.P."/>
            <person name="Khil P.P."/>
            <person name="Youn J.-H."/>
            <person name="Brenchley J.M."/>
            <person name="Blair R."/>
            <person name="Pahar B."/>
            <person name="Chabe M."/>
            <person name="Van Rompay K.K.A."/>
            <person name="Keesler R."/>
            <person name="Sukura A."/>
            <person name="Hirsch V."/>
            <person name="Kutty G."/>
            <person name="Liu Y."/>
            <person name="Peng L."/>
            <person name="Chen J."/>
            <person name="Song J."/>
            <person name="Weissenbacher-Lang C."/>
            <person name="Xu J."/>
            <person name="Upham N.S."/>
            <person name="Stajich J.E."/>
            <person name="Cuomo C.A."/>
            <person name="Cushion M.T."/>
            <person name="Kovacs J.A."/>
        </authorList>
    </citation>
    <scope>NUCLEOTIDE SEQUENCE [LARGE SCALE GENOMIC DNA]</scope>
    <source>
        <strain evidence="1 2">RABM</strain>
    </source>
</reference>
<comment type="caution">
    <text evidence="1">The sequence shown here is derived from an EMBL/GenBank/DDBJ whole genome shotgun (WGS) entry which is preliminary data.</text>
</comment>
<accession>A0ACB7C9Z4</accession>
<name>A0ACB7C9Z4_9ASCO</name>
<protein>
    <submittedName>
        <fullName evidence="1">Uncharacterized protein</fullName>
    </submittedName>
</protein>
<dbReference type="EMBL" id="JABTEG010000008">
    <property type="protein sequence ID" value="KAG4304378.1"/>
    <property type="molecule type" value="Genomic_DNA"/>
</dbReference>
<sequence length="723" mass="85027">MSRINKGKNVKRNRNTFLNNKKRIISVTDKKNKQKDVYDQTSKYFDSSKESLDNDKNGVNSLDQYSQYSSEVSEDWEDIEICQEDKGFLKDSDKDLNITLDISKCLKPKRKISGTYSLQRNIKIHIHLLHLTCLVFHGFVRNKWINDKEIQDVLRNKLEEECPLLFKQIEEYRKGTFDQQSNNCDLKSILLLILRWFRQKFEIIALGIGKKICSHVKSCLNLDDKGSLYEIISSIYEFRKIALFFKGSRDSGAQLFTSLLRSFGFNARLVFSLQPLNLNFDLEDCEKYELCESKFYDLNSKLVNFERLYNENSMNKLDNICKFEADYLVDRTRLISELSFSYPVFWTEVYDSNLGIWYSAECMVLNCVVESSDRSAFIPKGKTFSRTKMNASYILAFEVDGYVKDVTFRYVNNVSMLNRVKLPASERSRYCSFEKLVNMFKRPFLSDIDFKENNDLQPKILFKKIEDITINEYKIHPYYVLERHLKREETVHPEAFPVHVFTLKKGNKLKEERVFNRSDILLCKSVEYYYRNGRQIKLGELPLKIVKPRSTTLTRRRENELITSETNEVAIQPLYAEFQTELYIPPPVVNGIVPKNSYGNTDLFVDSMIPKGATYLPYHGIGKIAKKLGFDYSDAVIGFEFKNQRAIPIIKGILIATENCDACFEAWIFDRQKKNEKDVQKRKKEILNRWRRFFRGLRIRDHIKSLYGDYNSLSSNYIYKEEL</sequence>
<organism evidence="1 2">
    <name type="scientific">Pneumocystis oryctolagi</name>
    <dbReference type="NCBI Taxonomy" id="42067"/>
    <lineage>
        <taxon>Eukaryota</taxon>
        <taxon>Fungi</taxon>
        <taxon>Dikarya</taxon>
        <taxon>Ascomycota</taxon>
        <taxon>Taphrinomycotina</taxon>
        <taxon>Pneumocystomycetes</taxon>
        <taxon>Pneumocystaceae</taxon>
        <taxon>Pneumocystis</taxon>
    </lineage>
</organism>